<accession>A0A942SX42</accession>
<feature type="binding site" evidence="4">
    <location>
        <position position="303"/>
    </location>
    <ligand>
        <name>allantoate</name>
        <dbReference type="ChEBI" id="CHEBI:17536"/>
    </ligand>
</feature>
<gene>
    <name evidence="5" type="ORF">KHB02_10430</name>
</gene>
<dbReference type="EMBL" id="JAGYPE010000002">
    <property type="protein sequence ID" value="MBS4181804.1"/>
    <property type="molecule type" value="Genomic_DNA"/>
</dbReference>
<dbReference type="NCBIfam" id="NF006770">
    <property type="entry name" value="PRK09290.1-4"/>
    <property type="match status" value="1"/>
</dbReference>
<dbReference type="InterPro" id="IPR036264">
    <property type="entry name" value="Bact_exopeptidase_dim_dom"/>
</dbReference>
<dbReference type="Gene3D" id="3.30.70.360">
    <property type="match status" value="1"/>
</dbReference>
<feature type="binding site" evidence="4">
    <location>
        <position position="290"/>
    </location>
    <ligand>
        <name>allantoate</name>
        <dbReference type="ChEBI" id="CHEBI:17536"/>
    </ligand>
</feature>
<dbReference type="AlphaFoldDB" id="A0A942SX42"/>
<comment type="cofactor">
    <cofactor evidence="3">
        <name>Zn(2+)</name>
        <dbReference type="ChEBI" id="CHEBI:29105"/>
    </cofactor>
    <text evidence="3">Binds 2 Zn(2+) ions per subunit.</text>
</comment>
<evidence type="ECO:0000256" key="1">
    <source>
        <dbReference type="ARBA" id="ARBA00006153"/>
    </source>
</evidence>
<name>A0A942SX42_9BACI</name>
<dbReference type="PANTHER" id="PTHR32494">
    <property type="entry name" value="ALLANTOATE DEIMINASE-RELATED"/>
    <property type="match status" value="1"/>
</dbReference>
<sequence>MTAGAGRVSSMAVDSVRVDSVVSLLGDIQRIGVDRVRGGYSRPVFSSAELDLRAWFVGQAERRGLDVETDAVGTIRAWWKPASGSLGDAVLTGSHLDSVPGGGAYDGPLGVVSALVAVDLLRARGVEPVRPLVVAVFPEEEGSRFGVACLGSRVLAGAISVDRALALRDSEGDTFAEVLTRNGHDPRAVRPDTAGLADLHAFVELHVEQGRALVDLDQAVALGSSILGHGRWRLSVEGQGNHAGTTLMRDRRDPMVAAARAVQAVRDLARDTPGARGTVGRLQPVPGGTNVIASRVDLWIDVRHPSDVVTRALVERVRAEAATIAAEEGCTATLTEESFSATTHFDPVLRERLHRVLPDAPVLDTGAGHDAGVLAAHVPTAMLFVRNPTGISHSPEEYAADGDAEAGAVALADLLEDLLTGESDDRGVSGSVPVR</sequence>
<feature type="binding site" evidence="4">
    <location>
        <position position="231"/>
    </location>
    <ligand>
        <name>allantoate</name>
        <dbReference type="ChEBI" id="CHEBI:17536"/>
    </ligand>
</feature>
<keyword evidence="3" id="KW-0479">Metal-binding</keyword>
<comment type="caution">
    <text evidence="5">The sequence shown here is derived from an EMBL/GenBank/DDBJ whole genome shotgun (WGS) entry which is preliminary data.</text>
</comment>
<feature type="binding site" evidence="3">
    <location>
        <position position="106"/>
    </location>
    <ligand>
        <name>Zn(2+)</name>
        <dbReference type="ChEBI" id="CHEBI:29105"/>
        <label>2</label>
    </ligand>
</feature>
<proteinExistence type="inferred from homology"/>
<feature type="binding site" evidence="3">
    <location>
        <position position="393"/>
    </location>
    <ligand>
        <name>Zn(2+)</name>
        <dbReference type="ChEBI" id="CHEBI:29105"/>
        <label>2</label>
    </ligand>
</feature>
<dbReference type="NCBIfam" id="TIGR01879">
    <property type="entry name" value="hydantase"/>
    <property type="match status" value="1"/>
</dbReference>
<dbReference type="InterPro" id="IPR010158">
    <property type="entry name" value="Amidase_Cbmase"/>
</dbReference>
<dbReference type="Pfam" id="PF01546">
    <property type="entry name" value="Peptidase_M20"/>
    <property type="match status" value="1"/>
</dbReference>
<evidence type="ECO:0000256" key="2">
    <source>
        <dbReference type="ARBA" id="ARBA00022801"/>
    </source>
</evidence>
<dbReference type="SUPFAM" id="SSF55031">
    <property type="entry name" value="Bacterial exopeptidase dimerisation domain"/>
    <property type="match status" value="1"/>
</dbReference>
<dbReference type="GO" id="GO:0046872">
    <property type="term" value="F:metal ion binding"/>
    <property type="evidence" value="ECO:0007669"/>
    <property type="project" value="UniProtKB-KW"/>
</dbReference>
<evidence type="ECO:0000256" key="3">
    <source>
        <dbReference type="PIRSR" id="PIRSR001235-1"/>
    </source>
</evidence>
<keyword evidence="2" id="KW-0378">Hydrolase</keyword>
<dbReference type="Gene3D" id="3.40.630.10">
    <property type="entry name" value="Zn peptidases"/>
    <property type="match status" value="1"/>
</dbReference>
<dbReference type="PANTHER" id="PTHR32494:SF5">
    <property type="entry name" value="ALLANTOATE AMIDOHYDROLASE"/>
    <property type="match status" value="1"/>
</dbReference>
<feature type="binding site" evidence="3">
    <location>
        <position position="206"/>
    </location>
    <ligand>
        <name>Zn(2+)</name>
        <dbReference type="ChEBI" id="CHEBI:29105"/>
        <label>1</label>
    </ligand>
</feature>
<dbReference type="SUPFAM" id="SSF53187">
    <property type="entry name" value="Zn-dependent exopeptidases"/>
    <property type="match status" value="1"/>
</dbReference>
<reference evidence="5" key="1">
    <citation type="submission" date="2021-05" db="EMBL/GenBank/DDBJ databases">
        <title>Novel Bacillus species.</title>
        <authorList>
            <person name="Liu G."/>
        </authorList>
    </citation>
    <scope>NUCLEOTIDE SEQUENCE</scope>
    <source>
        <strain evidence="5">FJAT-50051</strain>
    </source>
</reference>
<organism evidence="5">
    <name type="scientific">Neobacillus citreus</name>
    <dbReference type="NCBI Taxonomy" id="2833578"/>
    <lineage>
        <taxon>Bacteria</taxon>
        <taxon>Bacillati</taxon>
        <taxon>Bacillota</taxon>
        <taxon>Bacilli</taxon>
        <taxon>Bacillales</taxon>
        <taxon>Bacillaceae</taxon>
        <taxon>Neobacillus</taxon>
    </lineage>
</organism>
<feature type="binding site" evidence="3">
    <location>
        <position position="106"/>
    </location>
    <ligand>
        <name>Zn(2+)</name>
        <dbReference type="ChEBI" id="CHEBI:29105"/>
        <label>1</label>
    </ligand>
</feature>
<dbReference type="InterPro" id="IPR002933">
    <property type="entry name" value="Peptidase_M20"/>
</dbReference>
<feature type="binding site" evidence="3">
    <location>
        <position position="95"/>
    </location>
    <ligand>
        <name>Zn(2+)</name>
        <dbReference type="ChEBI" id="CHEBI:29105"/>
        <label>1</label>
    </ligand>
</feature>
<feature type="binding site" evidence="3">
    <location>
        <position position="141"/>
    </location>
    <ligand>
        <name>Zn(2+)</name>
        <dbReference type="ChEBI" id="CHEBI:29105"/>
        <label>2</label>
    </ligand>
</feature>
<keyword evidence="3" id="KW-0862">Zinc</keyword>
<dbReference type="PIRSF" id="PIRSF001235">
    <property type="entry name" value="Amidase_carbamoylase"/>
    <property type="match status" value="1"/>
</dbReference>
<evidence type="ECO:0000256" key="4">
    <source>
        <dbReference type="PIRSR" id="PIRSR001235-2"/>
    </source>
</evidence>
<comment type="similarity">
    <text evidence="1">Belongs to the peptidase M20 family.</text>
</comment>
<dbReference type="GO" id="GO:0016813">
    <property type="term" value="F:hydrolase activity, acting on carbon-nitrogen (but not peptide) bonds, in linear amidines"/>
    <property type="evidence" value="ECO:0007669"/>
    <property type="project" value="InterPro"/>
</dbReference>
<evidence type="ECO:0000313" key="5">
    <source>
        <dbReference type="EMBL" id="MBS4181804.1"/>
    </source>
</evidence>
<protein>
    <submittedName>
        <fullName evidence="5">Allantoate amidohydrolase</fullName>
    </submittedName>
</protein>